<comment type="caution">
    <text evidence="13">The sequence shown here is derived from an EMBL/GenBank/DDBJ whole genome shotgun (WGS) entry which is preliminary data.</text>
</comment>
<keyword evidence="2" id="KW-0808">Transferase</keyword>
<gene>
    <name evidence="13" type="ORF">ISN44_As08g016570</name>
</gene>
<dbReference type="Proteomes" id="UP000694251">
    <property type="component" value="Chromosome 8"/>
</dbReference>
<feature type="domain" description="Integrase catalytic" evidence="12">
    <location>
        <begin position="1208"/>
        <end position="1367"/>
    </location>
</feature>
<evidence type="ECO:0000256" key="8">
    <source>
        <dbReference type="PROSITE-ProRule" id="PRU00047"/>
    </source>
</evidence>
<feature type="compositionally biased region" description="Acidic residues" evidence="9">
    <location>
        <begin position="1691"/>
        <end position="1704"/>
    </location>
</feature>
<keyword evidence="1" id="KW-0645">Protease</keyword>
<dbReference type="InterPro" id="IPR025312">
    <property type="entry name" value="DUF4216"/>
</dbReference>
<dbReference type="InterPro" id="IPR041588">
    <property type="entry name" value="Integrase_H2C2"/>
</dbReference>
<dbReference type="InterPro" id="IPR000477">
    <property type="entry name" value="RT_dom"/>
</dbReference>
<evidence type="ECO:0000313" key="14">
    <source>
        <dbReference type="Proteomes" id="UP000694251"/>
    </source>
</evidence>
<keyword evidence="4" id="KW-0540">Nuclease</keyword>
<dbReference type="Pfam" id="PF00098">
    <property type="entry name" value="zf-CCHC"/>
    <property type="match status" value="1"/>
</dbReference>
<keyword evidence="5" id="KW-0255">Endonuclease</keyword>
<dbReference type="FunFam" id="3.10.10.10:FF:000007">
    <property type="entry name" value="Retrovirus-related Pol polyprotein from transposon 17.6-like Protein"/>
    <property type="match status" value="1"/>
</dbReference>
<dbReference type="GO" id="GO:0008270">
    <property type="term" value="F:zinc ion binding"/>
    <property type="evidence" value="ECO:0007669"/>
    <property type="project" value="UniProtKB-KW"/>
</dbReference>
<dbReference type="PANTHER" id="PTHR35046">
    <property type="entry name" value="ZINC KNUCKLE (CCHC-TYPE) FAMILY PROTEIN"/>
    <property type="match status" value="1"/>
</dbReference>
<dbReference type="CDD" id="cd01647">
    <property type="entry name" value="RT_LTR"/>
    <property type="match status" value="1"/>
</dbReference>
<dbReference type="PROSITE" id="PS50994">
    <property type="entry name" value="INTEGRASE"/>
    <property type="match status" value="1"/>
</dbReference>
<dbReference type="InterPro" id="IPR005162">
    <property type="entry name" value="Retrotrans_gag_dom"/>
</dbReference>
<dbReference type="Pfam" id="PF00078">
    <property type="entry name" value="RVT_1"/>
    <property type="match status" value="1"/>
</dbReference>
<keyword evidence="8" id="KW-0863">Zinc-finger</keyword>
<feature type="region of interest" description="Disordered" evidence="9">
    <location>
        <begin position="34"/>
        <end position="150"/>
    </location>
</feature>
<dbReference type="FunFam" id="3.30.70.270:FF:000020">
    <property type="entry name" value="Transposon Tf2-6 polyprotein-like Protein"/>
    <property type="match status" value="1"/>
</dbReference>
<feature type="compositionally biased region" description="Basic and acidic residues" evidence="9">
    <location>
        <begin position="99"/>
        <end position="123"/>
    </location>
</feature>
<evidence type="ECO:0000256" key="1">
    <source>
        <dbReference type="ARBA" id="ARBA00022670"/>
    </source>
</evidence>
<dbReference type="GO" id="GO:0003676">
    <property type="term" value="F:nucleic acid binding"/>
    <property type="evidence" value="ECO:0007669"/>
    <property type="project" value="InterPro"/>
</dbReference>
<feature type="compositionally biased region" description="Basic and acidic residues" evidence="9">
    <location>
        <begin position="333"/>
        <end position="362"/>
    </location>
</feature>
<dbReference type="Pfam" id="PF03004">
    <property type="entry name" value="Transposase_24"/>
    <property type="match status" value="1"/>
</dbReference>
<dbReference type="FunFam" id="1.10.340.70:FF:000001">
    <property type="entry name" value="Retrovirus-related Pol polyprotein from transposon gypsy-like Protein"/>
    <property type="match status" value="1"/>
</dbReference>
<dbReference type="InterPro" id="IPR001878">
    <property type="entry name" value="Znf_CCHC"/>
</dbReference>
<reference evidence="13 14" key="1">
    <citation type="submission" date="2020-12" db="EMBL/GenBank/DDBJ databases">
        <title>Concerted genomic and epigenomic changes stabilize Arabidopsis allopolyploids.</title>
        <authorList>
            <person name="Chen Z."/>
        </authorList>
    </citation>
    <scope>NUCLEOTIDE SEQUENCE [LARGE SCALE GENOMIC DNA]</scope>
    <source>
        <strain evidence="13">As9502</strain>
        <tissue evidence="13">Leaf</tissue>
    </source>
</reference>
<dbReference type="InterPro" id="IPR041577">
    <property type="entry name" value="RT_RNaseH_2"/>
</dbReference>
<evidence type="ECO:0000256" key="6">
    <source>
        <dbReference type="ARBA" id="ARBA00022801"/>
    </source>
</evidence>
<keyword evidence="3" id="KW-0548">Nucleotidyltransferase</keyword>
<evidence type="ECO:0000313" key="13">
    <source>
        <dbReference type="EMBL" id="KAG7582035.1"/>
    </source>
</evidence>
<dbReference type="Pfam" id="PF17921">
    <property type="entry name" value="Integrase_H2C2"/>
    <property type="match status" value="1"/>
</dbReference>
<feature type="domain" description="CCHC-type" evidence="10">
    <location>
        <begin position="376"/>
        <end position="391"/>
    </location>
</feature>
<evidence type="ECO:0000259" key="10">
    <source>
        <dbReference type="PROSITE" id="PS50158"/>
    </source>
</evidence>
<dbReference type="EMBL" id="JAEFBJ010000008">
    <property type="protein sequence ID" value="KAG7582035.1"/>
    <property type="molecule type" value="Genomic_DNA"/>
</dbReference>
<proteinExistence type="predicted"/>
<dbReference type="OrthoDB" id="1305523at2759"/>
<evidence type="ECO:0000259" key="11">
    <source>
        <dbReference type="PROSITE" id="PS50878"/>
    </source>
</evidence>
<evidence type="ECO:0000256" key="2">
    <source>
        <dbReference type="ARBA" id="ARBA00022679"/>
    </source>
</evidence>
<dbReference type="InterPro" id="IPR004252">
    <property type="entry name" value="Probable_transposase_24"/>
</dbReference>
<feature type="region of interest" description="Disordered" evidence="9">
    <location>
        <begin position="1562"/>
        <end position="1613"/>
    </location>
</feature>
<organism evidence="13 14">
    <name type="scientific">Arabidopsis suecica</name>
    <name type="common">Swedish thale-cress</name>
    <name type="synonym">Cardaminopsis suecica</name>
    <dbReference type="NCBI Taxonomy" id="45249"/>
    <lineage>
        <taxon>Eukaryota</taxon>
        <taxon>Viridiplantae</taxon>
        <taxon>Streptophyta</taxon>
        <taxon>Embryophyta</taxon>
        <taxon>Tracheophyta</taxon>
        <taxon>Spermatophyta</taxon>
        <taxon>Magnoliopsida</taxon>
        <taxon>eudicotyledons</taxon>
        <taxon>Gunneridae</taxon>
        <taxon>Pentapetalae</taxon>
        <taxon>rosids</taxon>
        <taxon>malvids</taxon>
        <taxon>Brassicales</taxon>
        <taxon>Brassicaceae</taxon>
        <taxon>Camelineae</taxon>
        <taxon>Arabidopsis</taxon>
    </lineage>
</organism>
<dbReference type="Pfam" id="PF13952">
    <property type="entry name" value="DUF4216"/>
    <property type="match status" value="1"/>
</dbReference>
<name>A0A8T2B5I6_ARASU</name>
<dbReference type="SMART" id="SM00343">
    <property type="entry name" value="ZnF_C2HC"/>
    <property type="match status" value="2"/>
</dbReference>
<feature type="region of interest" description="Disordered" evidence="9">
    <location>
        <begin position="314"/>
        <end position="369"/>
    </location>
</feature>
<dbReference type="PROSITE" id="PS50158">
    <property type="entry name" value="ZF_CCHC"/>
    <property type="match status" value="2"/>
</dbReference>
<evidence type="ECO:0000256" key="4">
    <source>
        <dbReference type="ARBA" id="ARBA00022722"/>
    </source>
</evidence>
<dbReference type="CDD" id="cd00303">
    <property type="entry name" value="retropepsin_like"/>
    <property type="match status" value="1"/>
</dbReference>
<protein>
    <submittedName>
        <fullName evidence="13">Integrase catalytic core</fullName>
    </submittedName>
</protein>
<dbReference type="InterPro" id="IPR001584">
    <property type="entry name" value="Integrase_cat-core"/>
</dbReference>
<evidence type="ECO:0000256" key="9">
    <source>
        <dbReference type="SAM" id="MobiDB-lite"/>
    </source>
</evidence>
<dbReference type="GO" id="GO:0015074">
    <property type="term" value="P:DNA integration"/>
    <property type="evidence" value="ECO:0007669"/>
    <property type="project" value="InterPro"/>
</dbReference>
<dbReference type="CDD" id="cd09274">
    <property type="entry name" value="RNase_HI_RT_Ty3"/>
    <property type="match status" value="1"/>
</dbReference>
<feature type="region of interest" description="Disordered" evidence="9">
    <location>
        <begin position="2237"/>
        <end position="2256"/>
    </location>
</feature>
<keyword evidence="7" id="KW-0695">RNA-directed DNA polymerase</keyword>
<dbReference type="GO" id="GO:0008233">
    <property type="term" value="F:peptidase activity"/>
    <property type="evidence" value="ECO:0007669"/>
    <property type="project" value="UniProtKB-KW"/>
</dbReference>
<keyword evidence="6" id="KW-0378">Hydrolase</keyword>
<feature type="region of interest" description="Disordered" evidence="9">
    <location>
        <begin position="2269"/>
        <end position="2289"/>
    </location>
</feature>
<dbReference type="PROSITE" id="PS50878">
    <property type="entry name" value="RT_POL"/>
    <property type="match status" value="1"/>
</dbReference>
<evidence type="ECO:0000256" key="5">
    <source>
        <dbReference type="ARBA" id="ARBA00022759"/>
    </source>
</evidence>
<evidence type="ECO:0000259" key="12">
    <source>
        <dbReference type="PROSITE" id="PS50994"/>
    </source>
</evidence>
<feature type="region of interest" description="Disordered" evidence="9">
    <location>
        <begin position="1687"/>
        <end position="1716"/>
    </location>
</feature>
<dbReference type="PANTHER" id="PTHR35046:SF9">
    <property type="entry name" value="RNA-DIRECTED DNA POLYMERASE"/>
    <property type="match status" value="1"/>
</dbReference>
<dbReference type="InterPro" id="IPR056924">
    <property type="entry name" value="SH3_Tf2-1"/>
</dbReference>
<keyword evidence="14" id="KW-1185">Reference proteome</keyword>
<dbReference type="GO" id="GO:0003964">
    <property type="term" value="F:RNA-directed DNA polymerase activity"/>
    <property type="evidence" value="ECO:0007669"/>
    <property type="project" value="UniProtKB-KW"/>
</dbReference>
<feature type="domain" description="CCHC-type" evidence="10">
    <location>
        <begin position="2015"/>
        <end position="2029"/>
    </location>
</feature>
<dbReference type="Pfam" id="PF24626">
    <property type="entry name" value="SH3_Tf2-1"/>
    <property type="match status" value="1"/>
</dbReference>
<dbReference type="GO" id="GO:0004519">
    <property type="term" value="F:endonuclease activity"/>
    <property type="evidence" value="ECO:0007669"/>
    <property type="project" value="UniProtKB-KW"/>
</dbReference>
<keyword evidence="8" id="KW-0479">Metal-binding</keyword>
<evidence type="ECO:0000256" key="3">
    <source>
        <dbReference type="ARBA" id="ARBA00022695"/>
    </source>
</evidence>
<sequence>MGNEAANDQSMMEILRKIQADFTVFGQRLERVEQRNQPMPVLNNGQGLGQVPPERGEAANGNARNEQHESASSSDDPDNMAHNRRGRNRGNRRRQNRGHYSDDDSDPGRIDNNRRDRGGENQRRRNPRQANADGDEPPARNTNHELKLKPPLYAGKVDPEAYIDWEKRMDHIFEVYTYTGPKKIAIAVAQLTDKALAWWDREVVERRKNRQRQLDSWVDMKELMRRRFVPPYYQRDLQKRFRKLTQGNKSVEEYYEEFEHIRNRLDTDEEEATLMAHFVDGLQDRISRKVERQVYHDMQDLLHLAVQAEQHIKRKTPYTRARPPNNWNSTDNKQFDKGKAIDVDSRSKPKATDTTREGKREPPTNANNQRARDITCFKCKGRGHMQRDCPNQRIMIVTEAGEYESQGEDDRNSLDDEVEYPEVGEILVIRRVLSAIVEPEETAQRENIFHTRCSVNGKVCSLIIDGGSCTNVASEYMVNKLGLERTKHPRPYKLRWLNDKAEMKISDQVHVAFSVGRYHDEVTCDVVPMQASHLLLGRPWQFDRETTHNGRTNLYTVIQNNKRYQLAPLSPSQVHELQVKNSKETSSIKSNFLINSGDIRRTLYSKEPVLLMIFKEVLSADFKELELPPEIRRLLEQHQDVFPEEIPEGLPPIRGIEHQIDFVPGASLPNRAPYRMNPDEAKELETQVQELMTKGYVRESLSPCAVPVLLVPKKDGTWRMCVDCRAINNITVKYRHPIPRLDDMLDELSGATVFSKIDLKSGYHQVRMREGDEWKTAFKTKQGLYEWLVMPFGLSNAPSTFMRLMNHVLRSYISKFVVVYFDDILIYSNCLSDHIAHLELVLKTLRKESLYANLKKCVFCTDRLVFLGFIVSKQGLQVDEEKIKAIQDWPTPTNISQVRSFHGLASFYRRFVKDFSSIAAPLTAVIKKTVPFTWGEAQEHAFQNLKNSLTKAPVLALPDFNKTFEVECDASGIGIGAVLTQGGKPVAFFSEKLSGASLNYPTYDKELYALVRAMETWQHYLLSRECVIHTDHETLQHLRGQTNLKRRHAKWLEFIETFPYIIKYKKGKENVVADALSRRHALISTMDAKVLGFEYIKDLYEADSELGDYYKGCEKGSVGLFYKQQGFLFRAKRLCIPQCSLRELIVREAHGGGLMGHFGIDKTLAIVKEHFYWPHLKKSVEQLCSKCVTCKQAKSRAHPHGLYMPLPIPTTPWVDISMDFVLGLPLIQHKDSIFVVVDRFSKMAHFIPCAKTNDATQTANLFFKEIVRLHGLPRTIVSDRDTKFLGHFWKTLWKKLGTKLLFSTTCHPQTDGQTEVVNRTLSTLLRATIGNNLKNWLECIPYVEFAYNRATHSATRLSPFEVVYGFNPITPLDLAPIKQNDNISKDGTSKAEFIKGIHQRVKENLERRTQQYAKQANKGRKAVVFQPGDWVWLHLRSDRFPQRRGSKLAPRGDGPFRVLEKINDNAYRLELPGEYTVSPTFNVADLEIFHVGDTEAMGTAPSQEGENDEDIELVTGPKPVAHGPENVPFIPDRPMTRSRSRFLHNKFNTFVDKLLDIMYPDSNEVTKPELQEETESPSKREDSRPTDNEDQPQLNNSKEDHQAESKTYQDPPFLSYHEPWPMIITRTGYTIITITSPTRARMASYYMEKEEIYSYEADWNKDEDEYQGVIEDEDDYGRTTWYDECVSSSDCGEEPDGEELEPEPPDYYHSSQQHTKPHTYTDHTNWVQENSYFCEEDDDADYQYHPPRREEKSHSYGLASYRVQTQSTPAGPTKPTNKRCDYTSNPLIFTGFSKDPKVYLKWENNMKQWLRSNNIPKEEKLYYALSKLKGDAYEWWLKEDAATYYTTKAVLDWGTLKSRMYREFTKKYQPRIRTTKPLYMETPKKVVTTPKLQPIFQPMNAHSHEPRRTPSSTRQTPIKAEQFVQIKEVQQDSAATLLHELQGKLNRGASHTMEKTAVLISQETTCCDLDSQAPHQSAITIQEDKTPTLKQETNSILIGNQGKFLVPKDFKRLTCYRCRKKGHTANLCPTMRDEAKTEPVTPSLNREPQVNAKPITESLTVSHSDTFLKLDKNFEYVLQLPKSNIEQESLDAEVKQEIVSIPRSEKEQFKNCQFDLHASMTVLTHLSLVKSVEVITGTKDDHKGDSLKSKEFMDQNKNREEYTPLLIKRAANGDDNFNETIQIKEKPPDEKPLQPIRGKILHPHVLQWTNLTYLCVGDQVLRTKLLEEGGYDAVINPRTNHGEDYGRETTTQEQPSGIFNQVLSKTSGQSQFSLPEKTPEPCSVQTKSKINSSCPANTWNTFSAQLPSTSKKNQPKKSSHEGVIPFTSRVIPSLPDLDIYGVIGGFRPDKKDLSYEVNVSAFLTHHRSSSSWNQVKTDFGLGDINFPNQMILGLPYLEADGSMYLSEIETRFNRVGRTDDRASMFEHALGSDSQIPLIFPSIGRFVGGSTLDTLSHVEWQQAHRYILFNCPFLDEFRERFKSELRRSQLRRRKRSNVIDIDRHVHLYFGKWLKDRVEKNDINNISEDIRCLAHGPSEKVLKYSAFNINGFKFRTTEREQELKTQNNGVFVLAETISYASSSDTNPRAGNVSYYGKLVEIVELNYYDSFRVILFKCIWADTRDSKGYKKDGFGHESVNFCRPIHSGDGEEDEPYVLASQARLVYYVEDPQDEGWNVVVRVQPRDFYDMGDQDGDQDPQNSGGLLGSWLGSFSYDFNSLPINYTDWRKVPNYRKEMAWQVIQRKFWFDDPIRRKKYVISTLGNRCKDLKQRLWRRHKKNTLEESLEARPALVPEDQWRDFVHVQFSDKAKKMRERNIKSRSKLKIPHALGKKSLARKAHDIEEETGIEPSRAEMFIASRTRVDGTMISEEATICAEKLKEFMSQKLPSDMPNNDAVAQVFGPEHSGRVRCVGRGPTPSKYFSSYGSTTNNLEMVEMKSKMKILEDKFDIVASALQETENGGNIKLASALEVLLEACRDIQFHENENGGNINLATAINMLHQVSSSI</sequence>
<dbReference type="Pfam" id="PF17919">
    <property type="entry name" value="RT_RNaseH_2"/>
    <property type="match status" value="1"/>
</dbReference>
<feature type="domain" description="Reverse transcriptase" evidence="11">
    <location>
        <begin position="692"/>
        <end position="871"/>
    </location>
</feature>
<feature type="compositionally biased region" description="Basic residues" evidence="9">
    <location>
        <begin position="82"/>
        <end position="97"/>
    </location>
</feature>
<dbReference type="GO" id="GO:0006508">
    <property type="term" value="P:proteolysis"/>
    <property type="evidence" value="ECO:0007669"/>
    <property type="project" value="UniProtKB-KW"/>
</dbReference>
<evidence type="ECO:0000256" key="7">
    <source>
        <dbReference type="ARBA" id="ARBA00022918"/>
    </source>
</evidence>
<accession>A0A8T2B5I6</accession>
<feature type="compositionally biased region" description="Basic and acidic residues" evidence="9">
    <location>
        <begin position="1564"/>
        <end position="1587"/>
    </location>
</feature>
<dbReference type="Pfam" id="PF03732">
    <property type="entry name" value="Retrotrans_gag"/>
    <property type="match status" value="1"/>
</dbReference>
<keyword evidence="8" id="KW-0862">Zinc</keyword>